<feature type="transmembrane region" description="Helical" evidence="6">
    <location>
        <begin position="69"/>
        <end position="89"/>
    </location>
</feature>
<dbReference type="GO" id="GO:0005886">
    <property type="term" value="C:plasma membrane"/>
    <property type="evidence" value="ECO:0007669"/>
    <property type="project" value="UniProtKB-SubCell"/>
</dbReference>
<dbReference type="InterPro" id="IPR001123">
    <property type="entry name" value="LeuE-type"/>
</dbReference>
<feature type="transmembrane region" description="Helical" evidence="6">
    <location>
        <begin position="6"/>
        <end position="28"/>
    </location>
</feature>
<evidence type="ECO:0000256" key="5">
    <source>
        <dbReference type="ARBA" id="ARBA00023136"/>
    </source>
</evidence>
<reference evidence="8 10" key="2">
    <citation type="submission" date="2016-11" db="EMBL/GenBank/DDBJ databases">
        <title>Draft genome of Pseudomonas versuta A4R1.5.</title>
        <authorList>
            <person name="See-Too W.-S."/>
        </authorList>
    </citation>
    <scope>NUCLEOTIDE SEQUENCE [LARGE SCALE GENOMIC DNA]</scope>
    <source>
        <strain evidence="8 10">A4R1.5</strain>
    </source>
</reference>
<evidence type="ECO:0000256" key="4">
    <source>
        <dbReference type="ARBA" id="ARBA00022989"/>
    </source>
</evidence>
<dbReference type="KEGG" id="ppsy:AOC04_01225"/>
<feature type="transmembrane region" description="Helical" evidence="6">
    <location>
        <begin position="109"/>
        <end position="131"/>
    </location>
</feature>
<proteinExistence type="predicted"/>
<feature type="transmembrane region" description="Helical" evidence="6">
    <location>
        <begin position="40"/>
        <end position="63"/>
    </location>
</feature>
<evidence type="ECO:0000256" key="6">
    <source>
        <dbReference type="SAM" id="Phobius"/>
    </source>
</evidence>
<dbReference type="Proteomes" id="UP000186677">
    <property type="component" value="Unassembled WGS sequence"/>
</dbReference>
<dbReference type="AlphaFoldDB" id="A0A0M3UCY2"/>
<evidence type="ECO:0000256" key="2">
    <source>
        <dbReference type="ARBA" id="ARBA00022475"/>
    </source>
</evidence>
<evidence type="ECO:0000313" key="10">
    <source>
        <dbReference type="Proteomes" id="UP000186677"/>
    </source>
</evidence>
<dbReference type="Pfam" id="PF01810">
    <property type="entry name" value="LysE"/>
    <property type="match status" value="1"/>
</dbReference>
<evidence type="ECO:0000256" key="1">
    <source>
        <dbReference type="ARBA" id="ARBA00004651"/>
    </source>
</evidence>
<reference evidence="7 9" key="1">
    <citation type="submission" date="2016-11" db="EMBL/GenBank/DDBJ databases">
        <title>Draft genome of Pseudomonas versuta A4R1.12.</title>
        <authorList>
            <person name="See-Too W.-S."/>
        </authorList>
    </citation>
    <scope>NUCLEOTIDE SEQUENCE [LARGE SCALE GENOMIC DNA]</scope>
    <source>
        <strain evidence="7 9">A4R1.12</strain>
    </source>
</reference>
<organism evidence="7 9">
    <name type="scientific">Pseudomonas versuta</name>
    <dbReference type="NCBI Taxonomy" id="1788301"/>
    <lineage>
        <taxon>Bacteria</taxon>
        <taxon>Pseudomonadati</taxon>
        <taxon>Pseudomonadota</taxon>
        <taxon>Gammaproteobacteria</taxon>
        <taxon>Pseudomonadales</taxon>
        <taxon>Pseudomonadaceae</taxon>
        <taxon>Pseudomonas</taxon>
    </lineage>
</organism>
<keyword evidence="3 6" id="KW-0812">Transmembrane</keyword>
<evidence type="ECO:0000313" key="7">
    <source>
        <dbReference type="EMBL" id="OKA19111.1"/>
    </source>
</evidence>
<evidence type="ECO:0000313" key="8">
    <source>
        <dbReference type="EMBL" id="OKA24737.1"/>
    </source>
</evidence>
<feature type="transmembrane region" description="Helical" evidence="6">
    <location>
        <begin position="143"/>
        <end position="165"/>
    </location>
</feature>
<keyword evidence="10" id="KW-1185">Reference proteome</keyword>
<dbReference type="RefSeq" id="WP_060690794.1">
    <property type="nucleotide sequence ID" value="NZ_CP012676.1"/>
</dbReference>
<keyword evidence="5 6" id="KW-0472">Membrane</keyword>
<evidence type="ECO:0000256" key="3">
    <source>
        <dbReference type="ARBA" id="ARBA00022692"/>
    </source>
</evidence>
<dbReference type="EMBL" id="MPJD01000034">
    <property type="protein sequence ID" value="OKA19111.1"/>
    <property type="molecule type" value="Genomic_DNA"/>
</dbReference>
<sequence length="205" mass="21674">MTLSIVAAFWAVSFLFIITPGADWAYAISAGMRERRVAPAVAGLLSGHLLATLIVAAGIGALLAKSPLIMSLLTLAGALYLLWLGIGMIRQPSTPQAGQAQVADSWFRWVWKGTCVSGMNPKVFLLFLALLPQFTDPLSTWPVPAQIMALGALHGVSCAVVYLLVGFSARAVLQTRPGAAKNVSRVSGAVMIIIALILLAEQVLH</sequence>
<accession>A0A0M3UCY2</accession>
<dbReference type="PANTHER" id="PTHR30086">
    <property type="entry name" value="ARGININE EXPORTER PROTEIN ARGO"/>
    <property type="match status" value="1"/>
</dbReference>
<dbReference type="Proteomes" id="UP000185990">
    <property type="component" value="Unassembled WGS sequence"/>
</dbReference>
<dbReference type="OrthoDB" id="9814990at2"/>
<dbReference type="GO" id="GO:0015171">
    <property type="term" value="F:amino acid transmembrane transporter activity"/>
    <property type="evidence" value="ECO:0007669"/>
    <property type="project" value="TreeGrafter"/>
</dbReference>
<evidence type="ECO:0000313" key="9">
    <source>
        <dbReference type="Proteomes" id="UP000185990"/>
    </source>
</evidence>
<keyword evidence="4 6" id="KW-1133">Transmembrane helix</keyword>
<dbReference type="EMBL" id="MPJC01000001">
    <property type="protein sequence ID" value="OKA24737.1"/>
    <property type="molecule type" value="Genomic_DNA"/>
</dbReference>
<protein>
    <submittedName>
        <fullName evidence="7">Lysine transporter LysE</fullName>
    </submittedName>
</protein>
<comment type="caution">
    <text evidence="7">The sequence shown here is derived from an EMBL/GenBank/DDBJ whole genome shotgun (WGS) entry which is preliminary data.</text>
</comment>
<comment type="subcellular location">
    <subcellularLocation>
        <location evidence="1">Cell membrane</location>
        <topology evidence="1">Multi-pass membrane protein</topology>
    </subcellularLocation>
</comment>
<accession>A0A1Q4KQC0</accession>
<name>A0A0M3UCY2_9PSED</name>
<keyword evidence="2" id="KW-1003">Cell membrane</keyword>
<feature type="transmembrane region" description="Helical" evidence="6">
    <location>
        <begin position="186"/>
        <end position="204"/>
    </location>
</feature>
<gene>
    <name evidence="8" type="ORF">BOH73_02265</name>
    <name evidence="7" type="ORF">BOH74_19140</name>
</gene>
<dbReference type="PANTHER" id="PTHR30086:SF20">
    <property type="entry name" value="ARGININE EXPORTER PROTEIN ARGO-RELATED"/>
    <property type="match status" value="1"/>
</dbReference>